<comment type="subunit">
    <text evidence="3">Homomultimer.</text>
</comment>
<keyword evidence="1 3" id="KW-0167">Capsid protein</keyword>
<sequence>MTIQVTMYDTQTLLGLYREVEPVSDYFRALGFRSVVNFTDEFIDFQKIKEGRRLAPLVLPTVQGRPVYNEGTELTRLKAAYVKPKDPISPSRMIKRRATESLFTPNAQTPAQRFNAILGDIIRVHRQTIERREEWMAAQALIFGKMTLQADDYPTRIVDFKRDPAHTVTLAGDARWSTIGQASSQANVMKNLNDWIARVRRAKFGGPVNRVTVGVDVIEYMLQDKGVVKQLDLLTRGTNADLNTGLRDGSYVEYIGKLGPNVELWVNGEYYEEDDGTQVNYMPRDGVLLSGPAIDGARCFGAILDDQANFAAQAVFSKMWRQEDPSAVFVMSQSAPMPVPVNPNNTLFAKVL</sequence>
<proteinExistence type="inferred from homology"/>
<organism evidence="4 5">
    <name type="scientific">Bacteriophage Phobos</name>
    <dbReference type="NCBI Taxonomy" id="2662138"/>
    <lineage>
        <taxon>Viruses</taxon>
        <taxon>Duplodnaviria</taxon>
        <taxon>Heunggongvirae</taxon>
        <taxon>Uroviricota</taxon>
        <taxon>Caudoviricetes</taxon>
        <taxon>Casjensviridae</taxon>
        <taxon>Phobosvirus</taxon>
        <taxon>Phobosvirus phobos</taxon>
    </lineage>
</organism>
<keyword evidence="3" id="KW-0946">Virion</keyword>
<dbReference type="Proteomes" id="UP000383418">
    <property type="component" value="Segment"/>
</dbReference>
<dbReference type="Pfam" id="PF03864">
    <property type="entry name" value="Phage_cap_E"/>
    <property type="match status" value="1"/>
</dbReference>
<dbReference type="KEGG" id="vg:62680294"/>
<accession>A0A5Q2U9U2</accession>
<dbReference type="HAMAP" id="MF_04133">
    <property type="entry name" value="CAPSID_LAMBDA"/>
    <property type="match status" value="1"/>
</dbReference>
<evidence type="ECO:0000313" key="5">
    <source>
        <dbReference type="Proteomes" id="UP000383418"/>
    </source>
</evidence>
<evidence type="ECO:0000313" key="4">
    <source>
        <dbReference type="EMBL" id="QGH44993.1"/>
    </source>
</evidence>
<comment type="similarity">
    <text evidence="3">Belongs to the lambda phage major capsid protein family.</text>
</comment>
<dbReference type="Gene3D" id="3.15.30.10">
    <property type="entry name" value="putative capsid protein of prophage domain like"/>
    <property type="match status" value="1"/>
</dbReference>
<protein>
    <recommendedName>
        <fullName evidence="3">Major capsid protein</fullName>
    </recommendedName>
    <alternativeName>
        <fullName evidence="3">Major head protein</fullName>
    </alternativeName>
</protein>
<name>A0A5Q2U9U2_9CAUD</name>
<dbReference type="InterPro" id="IPR005564">
    <property type="entry name" value="Major_capsid_GpE"/>
</dbReference>
<evidence type="ECO:0000256" key="1">
    <source>
        <dbReference type="ARBA" id="ARBA00022561"/>
    </source>
</evidence>
<dbReference type="EMBL" id="MN478374">
    <property type="protein sequence ID" value="QGH44993.1"/>
    <property type="molecule type" value="Genomic_DNA"/>
</dbReference>
<evidence type="ECO:0000256" key="3">
    <source>
        <dbReference type="HAMAP-Rule" id="MF_04133"/>
    </source>
</evidence>
<evidence type="ECO:0000256" key="2">
    <source>
        <dbReference type="ARBA" id="ARBA00023200"/>
    </source>
</evidence>
<keyword evidence="2 3" id="KW-1035">Host cytoplasm</keyword>
<dbReference type="RefSeq" id="YP_009997776.1">
    <property type="nucleotide sequence ID" value="NC_052977.1"/>
</dbReference>
<keyword evidence="3" id="KW-0426">Late protein</keyword>
<reference evidence="4 5" key="1">
    <citation type="submission" date="2019-09" db="EMBL/GenBank/DDBJ databases">
        <title>Phages that infect the bacterial plant pathogen.</title>
        <authorList>
            <person name="Lightbourn L."/>
            <person name="Amarillas L."/>
            <person name="Estrada M."/>
            <person name="Leon R."/>
            <person name="Figueroa L."/>
        </authorList>
    </citation>
    <scope>NUCLEOTIDE SEQUENCE [LARGE SCALE GENOMIC DNA]</scope>
</reference>
<keyword evidence="5" id="KW-1185">Reference proteome</keyword>
<comment type="function">
    <text evidence="3">Assembles to form an icosahedral capsid. The assembly is primed by the interaction between capsid assembly protease and portal dodecamer, and major capsid proteins assemble cooperatively to form the procapsid with the help of capsid scaffolding protein. Major capsid protein forms hexons and pentons of the icosahedron. Viral genomic DNA is packaged into the procapsid through the portal vertex. The packaging triggers a dramatic reconfiguration of the capsid shell.</text>
</comment>
<dbReference type="GO" id="GO:0019028">
    <property type="term" value="C:viral capsid"/>
    <property type="evidence" value="ECO:0007669"/>
    <property type="project" value="UniProtKB-UniRule"/>
</dbReference>
<comment type="subcellular location">
    <subcellularLocation>
        <location evidence="3">Virion</location>
    </subcellularLocation>
    <subcellularLocation>
        <location evidence="3">Host cytoplasm</location>
    </subcellularLocation>
    <text evidence="3">Forms the capsid icosahedric shell.</text>
</comment>
<dbReference type="GeneID" id="62680294"/>
<dbReference type="GO" id="GO:0030430">
    <property type="term" value="C:host cell cytoplasm"/>
    <property type="evidence" value="ECO:0007669"/>
    <property type="project" value="UniProtKB-SubCell"/>
</dbReference>
<dbReference type="Gene3D" id="3.30.1930.10">
    <property type="entry name" value="capsid protein of prophage domain"/>
    <property type="match status" value="1"/>
</dbReference>